<sequence>MKQMLTQKQYILHRESDSGVSQWHFSRYHLYVLMGITTMVLGTFLFFGADYFSKFLYDQRLQEFKKNYHTVSQNLKLIQSRLSVLDQQLIEIEEKDRAVRTYAGMPEVDKDIRKLGIGGTMLGKSVILDNLAPAVNREISVLQLDIEKISRQVNFELASYESIYKKVKSNIDRIRHIPSIRPVEGGFLNSGFGYRRDPIDGVRRFHQGQDITVSKGSPIYAPADGLVKRAYYIGGFGNHIKLEHSHGYITVFAHLSKISVRHGQKIKRGDLIGYTGNTGRSTAPHLHYEVHHYGTPKNPMDYFFTDTSK</sequence>
<dbReference type="Pfam" id="PF01551">
    <property type="entry name" value="Peptidase_M23"/>
    <property type="match status" value="1"/>
</dbReference>
<keyword evidence="1" id="KW-0472">Membrane</keyword>
<keyword evidence="1" id="KW-1133">Transmembrane helix</keyword>
<dbReference type="PANTHER" id="PTHR21666:SF270">
    <property type="entry name" value="MUREIN HYDROLASE ACTIVATOR ENVC"/>
    <property type="match status" value="1"/>
</dbReference>
<proteinExistence type="predicted"/>
<dbReference type="FunFam" id="2.70.70.10:FF:000006">
    <property type="entry name" value="M23 family peptidase"/>
    <property type="match status" value="1"/>
</dbReference>
<dbReference type="GO" id="GO:0004222">
    <property type="term" value="F:metalloendopeptidase activity"/>
    <property type="evidence" value="ECO:0007669"/>
    <property type="project" value="TreeGrafter"/>
</dbReference>
<protein>
    <recommendedName>
        <fullName evidence="2">M23ase beta-sheet core domain-containing protein</fullName>
    </recommendedName>
</protein>
<name>A0A381V1U5_9ZZZZ</name>
<dbReference type="InterPro" id="IPR011055">
    <property type="entry name" value="Dup_hybrid_motif"/>
</dbReference>
<gene>
    <name evidence="3" type="ORF">METZ01_LOCUS87220</name>
</gene>
<feature type="transmembrane region" description="Helical" evidence="1">
    <location>
        <begin position="28"/>
        <end position="52"/>
    </location>
</feature>
<feature type="domain" description="M23ase beta-sheet core" evidence="2">
    <location>
        <begin position="204"/>
        <end position="299"/>
    </location>
</feature>
<dbReference type="Gene3D" id="2.70.70.10">
    <property type="entry name" value="Glucose Permease (Domain IIA)"/>
    <property type="match status" value="1"/>
</dbReference>
<dbReference type="InterPro" id="IPR016047">
    <property type="entry name" value="M23ase_b-sheet_dom"/>
</dbReference>
<organism evidence="3">
    <name type="scientific">marine metagenome</name>
    <dbReference type="NCBI Taxonomy" id="408172"/>
    <lineage>
        <taxon>unclassified sequences</taxon>
        <taxon>metagenomes</taxon>
        <taxon>ecological metagenomes</taxon>
    </lineage>
</organism>
<keyword evidence="1" id="KW-0812">Transmembrane</keyword>
<evidence type="ECO:0000259" key="2">
    <source>
        <dbReference type="Pfam" id="PF01551"/>
    </source>
</evidence>
<dbReference type="SUPFAM" id="SSF51261">
    <property type="entry name" value="Duplicated hybrid motif"/>
    <property type="match status" value="1"/>
</dbReference>
<reference evidence="3" key="1">
    <citation type="submission" date="2018-05" db="EMBL/GenBank/DDBJ databases">
        <authorList>
            <person name="Lanie J.A."/>
            <person name="Ng W.-L."/>
            <person name="Kazmierczak K.M."/>
            <person name="Andrzejewski T.M."/>
            <person name="Davidsen T.M."/>
            <person name="Wayne K.J."/>
            <person name="Tettelin H."/>
            <person name="Glass J.I."/>
            <person name="Rusch D."/>
            <person name="Podicherti R."/>
            <person name="Tsui H.-C.T."/>
            <person name="Winkler M.E."/>
        </authorList>
    </citation>
    <scope>NUCLEOTIDE SEQUENCE</scope>
</reference>
<evidence type="ECO:0000256" key="1">
    <source>
        <dbReference type="SAM" id="Phobius"/>
    </source>
</evidence>
<dbReference type="InterPro" id="IPR050570">
    <property type="entry name" value="Cell_wall_metabolism_enzyme"/>
</dbReference>
<accession>A0A381V1U5</accession>
<evidence type="ECO:0000313" key="3">
    <source>
        <dbReference type="EMBL" id="SVA34366.1"/>
    </source>
</evidence>
<dbReference type="EMBL" id="UINC01007636">
    <property type="protein sequence ID" value="SVA34366.1"/>
    <property type="molecule type" value="Genomic_DNA"/>
</dbReference>
<dbReference type="PANTHER" id="PTHR21666">
    <property type="entry name" value="PEPTIDASE-RELATED"/>
    <property type="match status" value="1"/>
</dbReference>
<dbReference type="CDD" id="cd12797">
    <property type="entry name" value="M23_peptidase"/>
    <property type="match status" value="1"/>
</dbReference>
<dbReference type="AlphaFoldDB" id="A0A381V1U5"/>